<evidence type="ECO:0000313" key="2">
    <source>
        <dbReference type="Proteomes" id="UP000006591"/>
    </source>
</evidence>
<dbReference type="AlphaFoldDB" id="A0A0E0J209"/>
<dbReference type="EnsemblPlants" id="ONIVA11G13300.1">
    <property type="protein sequence ID" value="ONIVA11G13300.1"/>
    <property type="gene ID" value="ONIVA11G13300"/>
</dbReference>
<sequence length="174" mass="18576">MAIVAYLGWAELIHSPCQVLWSEQKRLVRILGITDGMYLLKCERHGLAGGGHGGGDEHGDGDLLRVPLHGQREALPAEAVRDDDRLLLTVLIGYRVEQRRGVPLEGRHLVGAARARAAGGHVERGDAVAGGGERGGHPVPAPRAVADAVHQDEVVAPPPPLLLVAAALIRRRLR</sequence>
<evidence type="ECO:0000313" key="1">
    <source>
        <dbReference type="EnsemblPlants" id="ONIVA11G13300.1"/>
    </source>
</evidence>
<reference evidence="1" key="1">
    <citation type="submission" date="2015-04" db="UniProtKB">
        <authorList>
            <consortium name="EnsemblPlants"/>
        </authorList>
    </citation>
    <scope>IDENTIFICATION</scope>
    <source>
        <strain evidence="1">SL10</strain>
    </source>
</reference>
<reference evidence="1" key="2">
    <citation type="submission" date="2018-04" db="EMBL/GenBank/DDBJ databases">
        <title>OnivRS2 (Oryza nivara Reference Sequence Version 2).</title>
        <authorList>
            <person name="Zhang J."/>
            <person name="Kudrna D."/>
            <person name="Lee S."/>
            <person name="Talag J."/>
            <person name="Rajasekar S."/>
            <person name="Welchert J."/>
            <person name="Hsing Y.-I."/>
            <person name="Wing R.A."/>
        </authorList>
    </citation>
    <scope>NUCLEOTIDE SEQUENCE [LARGE SCALE GENOMIC DNA]</scope>
    <source>
        <strain evidence="1">SL10</strain>
    </source>
</reference>
<protein>
    <submittedName>
        <fullName evidence="1">Uncharacterized protein</fullName>
    </submittedName>
</protein>
<keyword evidence="2" id="KW-1185">Reference proteome</keyword>
<proteinExistence type="predicted"/>
<dbReference type="Proteomes" id="UP000006591">
    <property type="component" value="Chromosome 11"/>
</dbReference>
<accession>A0A0E0J209</accession>
<dbReference type="HOGENOM" id="CLU_109134_0_0_1"/>
<name>A0A0E0J209_ORYNI</name>
<dbReference type="Gramene" id="ONIVA11G13300.1">
    <property type="protein sequence ID" value="ONIVA11G13300.1"/>
    <property type="gene ID" value="ONIVA11G13300"/>
</dbReference>
<organism evidence="1">
    <name type="scientific">Oryza nivara</name>
    <name type="common">Indian wild rice</name>
    <name type="synonym">Oryza sativa f. spontanea</name>
    <dbReference type="NCBI Taxonomy" id="4536"/>
    <lineage>
        <taxon>Eukaryota</taxon>
        <taxon>Viridiplantae</taxon>
        <taxon>Streptophyta</taxon>
        <taxon>Embryophyta</taxon>
        <taxon>Tracheophyta</taxon>
        <taxon>Spermatophyta</taxon>
        <taxon>Magnoliopsida</taxon>
        <taxon>Liliopsida</taxon>
        <taxon>Poales</taxon>
        <taxon>Poaceae</taxon>
        <taxon>BOP clade</taxon>
        <taxon>Oryzoideae</taxon>
        <taxon>Oryzeae</taxon>
        <taxon>Oryzinae</taxon>
        <taxon>Oryza</taxon>
    </lineage>
</organism>